<dbReference type="AlphaFoldDB" id="A0A6S7JMH2"/>
<sequence>MLSAESDEIKKAYKELVNMTPAPMNTMLEKQPRNEAIKMIEHKGMVVANIPPTA</sequence>
<comment type="caution">
    <text evidence="1">The sequence shown here is derived from an EMBL/GenBank/DDBJ whole genome shotgun (WGS) entry which is preliminary data.</text>
</comment>
<evidence type="ECO:0000313" key="1">
    <source>
        <dbReference type="EMBL" id="CAB4033725.1"/>
    </source>
</evidence>
<reference evidence="1" key="1">
    <citation type="submission" date="2020-04" db="EMBL/GenBank/DDBJ databases">
        <authorList>
            <person name="Alioto T."/>
            <person name="Alioto T."/>
            <person name="Gomez Garrido J."/>
        </authorList>
    </citation>
    <scope>NUCLEOTIDE SEQUENCE</scope>
    <source>
        <strain evidence="1">A484AB</strain>
    </source>
</reference>
<protein>
    <submittedName>
        <fullName evidence="1">Uncharacterized protein</fullName>
    </submittedName>
</protein>
<dbReference type="EMBL" id="CACRXK020019497">
    <property type="protein sequence ID" value="CAB4033725.1"/>
    <property type="molecule type" value="Genomic_DNA"/>
</dbReference>
<feature type="non-terminal residue" evidence="1">
    <location>
        <position position="54"/>
    </location>
</feature>
<organism evidence="1 2">
    <name type="scientific">Paramuricea clavata</name>
    <name type="common">Red gorgonian</name>
    <name type="synonym">Violescent sea-whip</name>
    <dbReference type="NCBI Taxonomy" id="317549"/>
    <lineage>
        <taxon>Eukaryota</taxon>
        <taxon>Metazoa</taxon>
        <taxon>Cnidaria</taxon>
        <taxon>Anthozoa</taxon>
        <taxon>Octocorallia</taxon>
        <taxon>Malacalcyonacea</taxon>
        <taxon>Plexauridae</taxon>
        <taxon>Paramuricea</taxon>
    </lineage>
</organism>
<keyword evidence="2" id="KW-1185">Reference proteome</keyword>
<accession>A0A6S7JMH2</accession>
<proteinExistence type="predicted"/>
<evidence type="ECO:0000313" key="2">
    <source>
        <dbReference type="Proteomes" id="UP001152795"/>
    </source>
</evidence>
<dbReference type="Proteomes" id="UP001152795">
    <property type="component" value="Unassembled WGS sequence"/>
</dbReference>
<gene>
    <name evidence="1" type="ORF">PACLA_8A068636</name>
</gene>
<name>A0A6S7JMH2_PARCT</name>